<dbReference type="OrthoDB" id="37369at2"/>
<reference evidence="1 2" key="1">
    <citation type="submission" date="2019-11" db="EMBL/GenBank/DDBJ databases">
        <title>Whole-genome sequence of a the green, strictly anaerobic photosynthetic bacterium Heliobacillus mobilis DSM 6151.</title>
        <authorList>
            <person name="Kyndt J.A."/>
            <person name="Meyer T.E."/>
        </authorList>
    </citation>
    <scope>NUCLEOTIDE SEQUENCE [LARGE SCALE GENOMIC DNA]</scope>
    <source>
        <strain evidence="1 2">DSM 6151</strain>
    </source>
</reference>
<evidence type="ECO:0000313" key="1">
    <source>
        <dbReference type="EMBL" id="MTV49004.1"/>
    </source>
</evidence>
<accession>A0A6I3SJB8</accession>
<dbReference type="AlphaFoldDB" id="A0A6I3SJB8"/>
<gene>
    <name evidence="1" type="ORF">GJ688_08425</name>
</gene>
<dbReference type="Proteomes" id="UP000430670">
    <property type="component" value="Unassembled WGS sequence"/>
</dbReference>
<dbReference type="InterPro" id="IPR007405">
    <property type="entry name" value="Phage_KVP40_Orf299"/>
</dbReference>
<name>A0A6I3SJB8_HELMO</name>
<proteinExistence type="predicted"/>
<organism evidence="1 2">
    <name type="scientific">Heliobacterium mobile</name>
    <name type="common">Heliobacillus mobilis</name>
    <dbReference type="NCBI Taxonomy" id="28064"/>
    <lineage>
        <taxon>Bacteria</taxon>
        <taxon>Bacillati</taxon>
        <taxon>Bacillota</taxon>
        <taxon>Clostridia</taxon>
        <taxon>Eubacteriales</taxon>
        <taxon>Heliobacteriaceae</taxon>
        <taxon>Heliobacterium</taxon>
    </lineage>
</organism>
<comment type="caution">
    <text evidence="1">The sequence shown here is derived from an EMBL/GenBank/DDBJ whole genome shotgun (WGS) entry which is preliminary data.</text>
</comment>
<evidence type="ECO:0000313" key="2">
    <source>
        <dbReference type="Proteomes" id="UP000430670"/>
    </source>
</evidence>
<dbReference type="PANTHER" id="PTHR39961">
    <property type="entry name" value="HYPOTHETICAL CYTOSOLIC PROTEIN"/>
    <property type="match status" value="1"/>
</dbReference>
<dbReference type="EMBL" id="WNKU01000007">
    <property type="protein sequence ID" value="MTV49004.1"/>
    <property type="molecule type" value="Genomic_DNA"/>
</dbReference>
<sequence>MTMLFRGQQGLLPLEKVVRAFQLFSAEIPDAPVRLWIGTDSQIHGGTTRVVTSITAYREHKGGQSYQYVQVLERALTLAEKLDVETHMSIEVIGKLRELLNQKLIYWELELHIDGGNNGMSRLHLPRVVGWAESMASVYQYAVRTKPDAIGASRVADRYAK</sequence>
<protein>
    <submittedName>
        <fullName evidence="1">Uncharacterized protein</fullName>
    </submittedName>
</protein>
<dbReference type="PANTHER" id="PTHR39961:SF1">
    <property type="entry name" value="DUF458 DOMAIN-CONTAINING PROTEIN"/>
    <property type="match status" value="1"/>
</dbReference>
<dbReference type="Pfam" id="PF04308">
    <property type="entry name" value="RNaseH_like"/>
    <property type="match status" value="1"/>
</dbReference>
<keyword evidence="2" id="KW-1185">Reference proteome</keyword>